<evidence type="ECO:0000256" key="2">
    <source>
        <dbReference type="ARBA" id="ARBA00023015"/>
    </source>
</evidence>
<evidence type="ECO:0000313" key="9">
    <source>
        <dbReference type="EMBL" id="TCT22566.1"/>
    </source>
</evidence>
<reference evidence="9 10" key="1">
    <citation type="submission" date="2019-03" db="EMBL/GenBank/DDBJ databases">
        <title>Genomic Encyclopedia of Type Strains, Phase IV (KMG-IV): sequencing the most valuable type-strain genomes for metagenomic binning, comparative biology and taxonomic classification.</title>
        <authorList>
            <person name="Goeker M."/>
        </authorList>
    </citation>
    <scope>NUCLEOTIDE SEQUENCE [LARGE SCALE GENOMIC DNA]</scope>
    <source>
        <strain evidence="9 10">DSM 13605</strain>
    </source>
</reference>
<comment type="similarity">
    <text evidence="1 6">Belongs to the sigma-70 factor family. ECF subfamily.</text>
</comment>
<dbReference type="InterPro" id="IPR013324">
    <property type="entry name" value="RNA_pol_sigma_r3/r4-like"/>
</dbReference>
<dbReference type="InterPro" id="IPR000838">
    <property type="entry name" value="RNA_pol_sigma70_ECF_CS"/>
</dbReference>
<dbReference type="InterPro" id="IPR013325">
    <property type="entry name" value="RNA_pol_sigma_r2"/>
</dbReference>
<dbReference type="PANTHER" id="PTHR43133:SF8">
    <property type="entry name" value="RNA POLYMERASE SIGMA FACTOR HI_1459-RELATED"/>
    <property type="match status" value="1"/>
</dbReference>
<dbReference type="SUPFAM" id="SSF88946">
    <property type="entry name" value="Sigma2 domain of RNA polymerase sigma factors"/>
    <property type="match status" value="1"/>
</dbReference>
<keyword evidence="5 6" id="KW-0804">Transcription</keyword>
<gene>
    <name evidence="9" type="ORF">EDC34_107118</name>
</gene>
<comment type="caution">
    <text evidence="9">The sequence shown here is derived from an EMBL/GenBank/DDBJ whole genome shotgun (WGS) entry which is preliminary data.</text>
</comment>
<dbReference type="Proteomes" id="UP000295414">
    <property type="component" value="Unassembled WGS sequence"/>
</dbReference>
<evidence type="ECO:0000256" key="5">
    <source>
        <dbReference type="ARBA" id="ARBA00023163"/>
    </source>
</evidence>
<sequence>MPAQHAPTDVAADCTQPFDCVLGAWRRYEGELRGFLRQRLDAPDLAEDLLQEVFLRALRQGQGFCRLEQPRAWLFQVARNALIDHARTTRPHAPLPETLAAPGDEERPPVDALDACLGRNLARLSAEDRAILEACDLRGQTVKAYAQHAGLSLAAAKSRLLRARQRLRDALVQHCQVQFDAQGRVCCHIPPEARASAPSVAP</sequence>
<dbReference type="Gene3D" id="1.10.1740.10">
    <property type="match status" value="1"/>
</dbReference>
<dbReference type="AlphaFoldDB" id="A0A4R3N3I6"/>
<dbReference type="NCBIfam" id="TIGR02937">
    <property type="entry name" value="sigma70-ECF"/>
    <property type="match status" value="1"/>
</dbReference>
<evidence type="ECO:0000259" key="8">
    <source>
        <dbReference type="Pfam" id="PF08281"/>
    </source>
</evidence>
<evidence type="ECO:0000256" key="1">
    <source>
        <dbReference type="ARBA" id="ARBA00010641"/>
    </source>
</evidence>
<name>A0A4R3N3I6_9GAMM</name>
<dbReference type="PROSITE" id="PS01063">
    <property type="entry name" value="SIGMA70_ECF"/>
    <property type="match status" value="1"/>
</dbReference>
<dbReference type="SUPFAM" id="SSF88659">
    <property type="entry name" value="Sigma3 and sigma4 domains of RNA polymerase sigma factors"/>
    <property type="match status" value="1"/>
</dbReference>
<dbReference type="InterPro" id="IPR013249">
    <property type="entry name" value="RNA_pol_sigma70_r4_t2"/>
</dbReference>
<keyword evidence="3 6" id="KW-0731">Sigma factor</keyword>
<dbReference type="GO" id="GO:0016987">
    <property type="term" value="F:sigma factor activity"/>
    <property type="evidence" value="ECO:0007669"/>
    <property type="project" value="UniProtKB-KW"/>
</dbReference>
<dbReference type="GO" id="GO:0006352">
    <property type="term" value="P:DNA-templated transcription initiation"/>
    <property type="evidence" value="ECO:0007669"/>
    <property type="project" value="InterPro"/>
</dbReference>
<keyword evidence="2 6" id="KW-0805">Transcription regulation</keyword>
<dbReference type="Pfam" id="PF08281">
    <property type="entry name" value="Sigma70_r4_2"/>
    <property type="match status" value="1"/>
</dbReference>
<organism evidence="9 10">
    <name type="scientific">Thermomonas haemolytica</name>
    <dbReference type="NCBI Taxonomy" id="141949"/>
    <lineage>
        <taxon>Bacteria</taxon>
        <taxon>Pseudomonadati</taxon>
        <taxon>Pseudomonadota</taxon>
        <taxon>Gammaproteobacteria</taxon>
        <taxon>Lysobacterales</taxon>
        <taxon>Lysobacteraceae</taxon>
        <taxon>Thermomonas</taxon>
    </lineage>
</organism>
<keyword evidence="4 6" id="KW-0238">DNA-binding</keyword>
<dbReference type="InterPro" id="IPR007627">
    <property type="entry name" value="RNA_pol_sigma70_r2"/>
</dbReference>
<dbReference type="InterPro" id="IPR036388">
    <property type="entry name" value="WH-like_DNA-bd_sf"/>
</dbReference>
<evidence type="ECO:0000256" key="4">
    <source>
        <dbReference type="ARBA" id="ARBA00023125"/>
    </source>
</evidence>
<keyword evidence="10" id="KW-1185">Reference proteome</keyword>
<evidence type="ECO:0000259" key="7">
    <source>
        <dbReference type="Pfam" id="PF04542"/>
    </source>
</evidence>
<feature type="domain" description="RNA polymerase sigma-70 region 2" evidence="7">
    <location>
        <begin position="26"/>
        <end position="90"/>
    </location>
</feature>
<dbReference type="Pfam" id="PF04542">
    <property type="entry name" value="Sigma70_r2"/>
    <property type="match status" value="1"/>
</dbReference>
<dbReference type="InterPro" id="IPR039425">
    <property type="entry name" value="RNA_pol_sigma-70-like"/>
</dbReference>
<dbReference type="EMBL" id="SMAP01000007">
    <property type="protein sequence ID" value="TCT22566.1"/>
    <property type="molecule type" value="Genomic_DNA"/>
</dbReference>
<dbReference type="OrthoDB" id="6689546at2"/>
<dbReference type="InterPro" id="IPR014284">
    <property type="entry name" value="RNA_pol_sigma-70_dom"/>
</dbReference>
<accession>A0A4R3N3I6</accession>
<evidence type="ECO:0000313" key="10">
    <source>
        <dbReference type="Proteomes" id="UP000295414"/>
    </source>
</evidence>
<proteinExistence type="inferred from homology"/>
<feature type="domain" description="RNA polymerase sigma factor 70 region 4 type 2" evidence="8">
    <location>
        <begin position="116"/>
        <end position="167"/>
    </location>
</feature>
<dbReference type="PANTHER" id="PTHR43133">
    <property type="entry name" value="RNA POLYMERASE ECF-TYPE SIGMA FACTO"/>
    <property type="match status" value="1"/>
</dbReference>
<evidence type="ECO:0000256" key="3">
    <source>
        <dbReference type="ARBA" id="ARBA00023082"/>
    </source>
</evidence>
<protein>
    <recommendedName>
        <fullName evidence="6">RNA polymerase sigma factor</fullName>
    </recommendedName>
</protein>
<evidence type="ECO:0000256" key="6">
    <source>
        <dbReference type="RuleBase" id="RU000716"/>
    </source>
</evidence>
<dbReference type="Gene3D" id="1.10.10.10">
    <property type="entry name" value="Winged helix-like DNA-binding domain superfamily/Winged helix DNA-binding domain"/>
    <property type="match status" value="1"/>
</dbReference>
<dbReference type="RefSeq" id="WP_114960464.1">
    <property type="nucleotide sequence ID" value="NZ_MSZW01000022.1"/>
</dbReference>
<dbReference type="GO" id="GO:0003677">
    <property type="term" value="F:DNA binding"/>
    <property type="evidence" value="ECO:0007669"/>
    <property type="project" value="UniProtKB-KW"/>
</dbReference>